<accession>A0A2U1KLF9</accession>
<keyword evidence="1" id="KW-1133">Transmembrane helix</keyword>
<dbReference type="AlphaFoldDB" id="A0A2U1KLF9"/>
<gene>
    <name evidence="2" type="ORF">CTI12_AA588590</name>
</gene>
<evidence type="ECO:0000313" key="2">
    <source>
        <dbReference type="EMBL" id="PWA37620.1"/>
    </source>
</evidence>
<keyword evidence="3" id="KW-1185">Reference proteome</keyword>
<dbReference type="EMBL" id="PKPP01016524">
    <property type="protein sequence ID" value="PWA37620.1"/>
    <property type="molecule type" value="Genomic_DNA"/>
</dbReference>
<comment type="caution">
    <text evidence="2">The sequence shown here is derived from an EMBL/GenBank/DDBJ whole genome shotgun (WGS) entry which is preliminary data.</text>
</comment>
<sequence length="149" mass="17537">MESPTSFFALGVASIFIYLIYRIANWLWFKPKKIEKFLRKQGLNGTSYKFMFGDLKELVQMSNEAKSKPMSLNHDIANRVLAFYYNALSTHDEERYCEEVKRFLLAEKKCKRFLSCQGIGLKRKRCKCMWGCFSEEERTVKDVMTIKIG</sequence>
<protein>
    <submittedName>
        <fullName evidence="2">Cytochrome P450 mono-oxygenase</fullName>
    </submittedName>
</protein>
<evidence type="ECO:0000256" key="1">
    <source>
        <dbReference type="SAM" id="Phobius"/>
    </source>
</evidence>
<feature type="transmembrane region" description="Helical" evidence="1">
    <location>
        <begin position="6"/>
        <end position="29"/>
    </location>
</feature>
<dbReference type="OrthoDB" id="1470350at2759"/>
<dbReference type="Proteomes" id="UP000245207">
    <property type="component" value="Unassembled WGS sequence"/>
</dbReference>
<keyword evidence="1" id="KW-0812">Transmembrane</keyword>
<keyword evidence="1" id="KW-0472">Membrane</keyword>
<evidence type="ECO:0000313" key="3">
    <source>
        <dbReference type="Proteomes" id="UP000245207"/>
    </source>
</evidence>
<dbReference type="STRING" id="35608.A0A2U1KLF9"/>
<proteinExistence type="predicted"/>
<name>A0A2U1KLF9_ARTAN</name>
<reference evidence="2 3" key="1">
    <citation type="journal article" date="2018" name="Mol. Plant">
        <title>The genome of Artemisia annua provides insight into the evolution of Asteraceae family and artemisinin biosynthesis.</title>
        <authorList>
            <person name="Shen Q."/>
            <person name="Zhang L."/>
            <person name="Liao Z."/>
            <person name="Wang S."/>
            <person name="Yan T."/>
            <person name="Shi P."/>
            <person name="Liu M."/>
            <person name="Fu X."/>
            <person name="Pan Q."/>
            <person name="Wang Y."/>
            <person name="Lv Z."/>
            <person name="Lu X."/>
            <person name="Zhang F."/>
            <person name="Jiang W."/>
            <person name="Ma Y."/>
            <person name="Chen M."/>
            <person name="Hao X."/>
            <person name="Li L."/>
            <person name="Tang Y."/>
            <person name="Lv G."/>
            <person name="Zhou Y."/>
            <person name="Sun X."/>
            <person name="Brodelius P.E."/>
            <person name="Rose J.K.C."/>
            <person name="Tang K."/>
        </authorList>
    </citation>
    <scope>NUCLEOTIDE SEQUENCE [LARGE SCALE GENOMIC DNA]</scope>
    <source>
        <strain evidence="3">cv. Huhao1</strain>
        <tissue evidence="2">Leaf</tissue>
    </source>
</reference>
<organism evidence="2 3">
    <name type="scientific">Artemisia annua</name>
    <name type="common">Sweet wormwood</name>
    <dbReference type="NCBI Taxonomy" id="35608"/>
    <lineage>
        <taxon>Eukaryota</taxon>
        <taxon>Viridiplantae</taxon>
        <taxon>Streptophyta</taxon>
        <taxon>Embryophyta</taxon>
        <taxon>Tracheophyta</taxon>
        <taxon>Spermatophyta</taxon>
        <taxon>Magnoliopsida</taxon>
        <taxon>eudicotyledons</taxon>
        <taxon>Gunneridae</taxon>
        <taxon>Pentapetalae</taxon>
        <taxon>asterids</taxon>
        <taxon>campanulids</taxon>
        <taxon>Asterales</taxon>
        <taxon>Asteraceae</taxon>
        <taxon>Asteroideae</taxon>
        <taxon>Anthemideae</taxon>
        <taxon>Artemisiinae</taxon>
        <taxon>Artemisia</taxon>
    </lineage>
</organism>